<evidence type="ECO:0000256" key="3">
    <source>
        <dbReference type="ARBA" id="ARBA00011819"/>
    </source>
</evidence>
<gene>
    <name evidence="16" type="ORF">CAOG_004577</name>
</gene>
<dbReference type="EMBL" id="KE346366">
    <property type="protein sequence ID" value="KJE93850.1"/>
    <property type="molecule type" value="Genomic_DNA"/>
</dbReference>
<keyword evidence="10 14" id="KW-1133">Transmembrane helix</keyword>
<organism evidence="16 17">
    <name type="scientific">Capsaspora owczarzaki (strain ATCC 30864)</name>
    <dbReference type="NCBI Taxonomy" id="595528"/>
    <lineage>
        <taxon>Eukaryota</taxon>
        <taxon>Filasterea</taxon>
        <taxon>Capsaspora</taxon>
    </lineage>
</organism>
<evidence type="ECO:0000256" key="5">
    <source>
        <dbReference type="ARBA" id="ARBA00022499"/>
    </source>
</evidence>
<evidence type="ECO:0000256" key="9">
    <source>
        <dbReference type="ARBA" id="ARBA00022843"/>
    </source>
</evidence>
<dbReference type="PANTHER" id="PTHR12731:SF1">
    <property type="entry name" value="TRANSLOCON-ASSOCIATED PROTEIN SUBUNIT DELTA"/>
    <property type="match status" value="1"/>
</dbReference>
<dbReference type="InterPro" id="IPR008855">
    <property type="entry name" value="TRAP-delta"/>
</dbReference>
<comment type="subunit">
    <text evidence="3">Heterotetramer of TRAP-alpha, TRAP-beta, TRAP-delta and TRAP-gamma.</text>
</comment>
<evidence type="ECO:0000313" key="16">
    <source>
        <dbReference type="EMBL" id="KJE93850.1"/>
    </source>
</evidence>
<evidence type="ECO:0000256" key="12">
    <source>
        <dbReference type="ARBA" id="ARBA00023157"/>
    </source>
</evidence>
<evidence type="ECO:0000256" key="6">
    <source>
        <dbReference type="ARBA" id="ARBA00022692"/>
    </source>
</evidence>
<dbReference type="STRING" id="595528.A0A0D2WQC8"/>
<keyword evidence="12" id="KW-1015">Disulfide bond</keyword>
<dbReference type="Proteomes" id="UP000008743">
    <property type="component" value="Unassembled WGS sequence"/>
</dbReference>
<evidence type="ECO:0000313" key="17">
    <source>
        <dbReference type="Proteomes" id="UP000008743"/>
    </source>
</evidence>
<name>A0A0D2WQC8_CAPO3</name>
<evidence type="ECO:0000256" key="2">
    <source>
        <dbReference type="ARBA" id="ARBA00009294"/>
    </source>
</evidence>
<dbReference type="PhylomeDB" id="A0A0D2WQC8"/>
<feature type="chain" id="PRO_5002254685" description="Translocon-associated protein subunit delta" evidence="15">
    <location>
        <begin position="21"/>
        <end position="172"/>
    </location>
</feature>
<feature type="transmembrane region" description="Helical" evidence="14">
    <location>
        <begin position="146"/>
        <end position="165"/>
    </location>
</feature>
<evidence type="ECO:0000256" key="4">
    <source>
        <dbReference type="ARBA" id="ARBA00014387"/>
    </source>
</evidence>
<comment type="similarity">
    <text evidence="2">Belongs to the TRAP-delta family.</text>
</comment>
<dbReference type="PANTHER" id="PTHR12731">
    <property type="entry name" value="TRANSLOCON-ASSOCIATED PROTEIN, DELTA SUBUNIT"/>
    <property type="match status" value="1"/>
</dbReference>
<keyword evidence="7 15" id="KW-0732">Signal</keyword>
<evidence type="ECO:0000256" key="10">
    <source>
        <dbReference type="ARBA" id="ARBA00022989"/>
    </source>
</evidence>
<dbReference type="AlphaFoldDB" id="A0A0D2WQC8"/>
<evidence type="ECO:0000256" key="15">
    <source>
        <dbReference type="SAM" id="SignalP"/>
    </source>
</evidence>
<keyword evidence="11 14" id="KW-0472">Membrane</keyword>
<keyword evidence="5" id="KW-1017">Isopeptide bond</keyword>
<reference evidence="17" key="1">
    <citation type="submission" date="2011-02" db="EMBL/GenBank/DDBJ databases">
        <title>The Genome Sequence of Capsaspora owczarzaki ATCC 30864.</title>
        <authorList>
            <person name="Russ C."/>
            <person name="Cuomo C."/>
            <person name="Burger G."/>
            <person name="Gray M.W."/>
            <person name="Holland P.W.H."/>
            <person name="King N."/>
            <person name="Lang F.B.F."/>
            <person name="Roger A.J."/>
            <person name="Ruiz-Trillo I."/>
            <person name="Young S.K."/>
            <person name="Zeng Q."/>
            <person name="Gargeya S."/>
            <person name="Alvarado L."/>
            <person name="Berlin A."/>
            <person name="Chapman S.B."/>
            <person name="Chen Z."/>
            <person name="Freedman E."/>
            <person name="Gellesch M."/>
            <person name="Goldberg J."/>
            <person name="Griggs A."/>
            <person name="Gujja S."/>
            <person name="Heilman E."/>
            <person name="Heiman D."/>
            <person name="Howarth C."/>
            <person name="Mehta T."/>
            <person name="Neiman D."/>
            <person name="Pearson M."/>
            <person name="Roberts A."/>
            <person name="Saif S."/>
            <person name="Shea T."/>
            <person name="Shenoy N."/>
            <person name="Sisk P."/>
            <person name="Stolte C."/>
            <person name="Sykes S."/>
            <person name="White J."/>
            <person name="Yandava C."/>
            <person name="Haas B."/>
            <person name="Nusbaum C."/>
            <person name="Birren B."/>
        </authorList>
    </citation>
    <scope>NUCLEOTIDE SEQUENCE</scope>
    <source>
        <strain evidence="17">ATCC 30864</strain>
    </source>
</reference>
<dbReference type="InParanoid" id="A0A0D2WQC8"/>
<evidence type="ECO:0000256" key="11">
    <source>
        <dbReference type="ARBA" id="ARBA00023136"/>
    </source>
</evidence>
<accession>A0A0D2WQC8</accession>
<proteinExistence type="inferred from homology"/>
<keyword evidence="6 14" id="KW-0812">Transmembrane</keyword>
<keyword evidence="9" id="KW-0832">Ubl conjugation</keyword>
<protein>
    <recommendedName>
        <fullName evidence="4">Translocon-associated protein subunit delta</fullName>
    </recommendedName>
    <alternativeName>
        <fullName evidence="13">Signal sequence receptor subunit delta</fullName>
    </alternativeName>
</protein>
<evidence type="ECO:0000256" key="14">
    <source>
        <dbReference type="SAM" id="Phobius"/>
    </source>
</evidence>
<dbReference type="eggNOG" id="KOG4088">
    <property type="taxonomic scope" value="Eukaryota"/>
</dbReference>
<evidence type="ECO:0000256" key="13">
    <source>
        <dbReference type="ARBA" id="ARBA00031791"/>
    </source>
</evidence>
<keyword evidence="17" id="KW-1185">Reference proteome</keyword>
<dbReference type="Pfam" id="PF05404">
    <property type="entry name" value="TRAP-delta"/>
    <property type="match status" value="1"/>
</dbReference>
<dbReference type="RefSeq" id="XP_004347324.1">
    <property type="nucleotide sequence ID" value="XM_004347274.2"/>
</dbReference>
<keyword evidence="8" id="KW-0256">Endoplasmic reticulum</keyword>
<comment type="subcellular location">
    <subcellularLocation>
        <location evidence="1">Endoplasmic reticulum membrane</location>
        <topology evidence="1">Single-pass type I membrane protein</topology>
    </subcellularLocation>
</comment>
<dbReference type="OMA" id="QCSNNPK"/>
<feature type="signal peptide" evidence="15">
    <location>
        <begin position="1"/>
        <end position="20"/>
    </location>
</feature>
<dbReference type="OrthoDB" id="10055808at2759"/>
<dbReference type="GO" id="GO:0005789">
    <property type="term" value="C:endoplasmic reticulum membrane"/>
    <property type="evidence" value="ECO:0007669"/>
    <property type="project" value="UniProtKB-SubCell"/>
</dbReference>
<sequence length="172" mass="18530">MIKSVLTFVCFAAFLALASASELCDKPVVTDVSYTTTQLATSTKAVFISQFQIKCNDEFVDRANLHAVVDGEVLPVAVTGDNQEDSTYQVSWVREHDQVSAKTYTVQLYDSESFSAYSRAVRANEAVPAADFSVKVHHSGASKDGLFVPLEAVAVVAAIALAIFAQSKKSNL</sequence>
<evidence type="ECO:0000256" key="8">
    <source>
        <dbReference type="ARBA" id="ARBA00022824"/>
    </source>
</evidence>
<evidence type="ECO:0000256" key="1">
    <source>
        <dbReference type="ARBA" id="ARBA00004115"/>
    </source>
</evidence>
<evidence type="ECO:0000256" key="7">
    <source>
        <dbReference type="ARBA" id="ARBA00022729"/>
    </source>
</evidence>